<proteinExistence type="predicted"/>
<dbReference type="InterPro" id="IPR024741">
    <property type="entry name" value="Condensin2_G2"/>
</dbReference>
<dbReference type="GO" id="GO:0005634">
    <property type="term" value="C:nucleus"/>
    <property type="evidence" value="ECO:0007669"/>
    <property type="project" value="InterPro"/>
</dbReference>
<dbReference type="GO" id="GO:0000796">
    <property type="term" value="C:condensin complex"/>
    <property type="evidence" value="ECO:0007669"/>
    <property type="project" value="TreeGrafter"/>
</dbReference>
<organism evidence="2 3">
    <name type="scientific">Araneus ventricosus</name>
    <name type="common">Orbweaver spider</name>
    <name type="synonym">Epeira ventricosa</name>
    <dbReference type="NCBI Taxonomy" id="182803"/>
    <lineage>
        <taxon>Eukaryota</taxon>
        <taxon>Metazoa</taxon>
        <taxon>Ecdysozoa</taxon>
        <taxon>Arthropoda</taxon>
        <taxon>Chelicerata</taxon>
        <taxon>Arachnida</taxon>
        <taxon>Araneae</taxon>
        <taxon>Araneomorphae</taxon>
        <taxon>Entelegynae</taxon>
        <taxon>Araneoidea</taxon>
        <taxon>Araneidae</taxon>
        <taxon>Araneus</taxon>
    </lineage>
</organism>
<keyword evidence="3" id="KW-1185">Reference proteome</keyword>
<dbReference type="Proteomes" id="UP000499080">
    <property type="component" value="Unassembled WGS sequence"/>
</dbReference>
<dbReference type="PANTHER" id="PTHR16199">
    <property type="entry name" value="CONDENSIN-2 COMPLEX SUBUNIT G2"/>
    <property type="match status" value="1"/>
</dbReference>
<evidence type="ECO:0000256" key="1">
    <source>
        <dbReference type="SAM" id="MobiDB-lite"/>
    </source>
</evidence>
<dbReference type="Gene3D" id="1.25.10.10">
    <property type="entry name" value="Leucine-rich Repeat Variant"/>
    <property type="match status" value="1"/>
</dbReference>
<feature type="region of interest" description="Disordered" evidence="1">
    <location>
        <begin position="745"/>
        <end position="765"/>
    </location>
</feature>
<comment type="caution">
    <text evidence="2">The sequence shown here is derived from an EMBL/GenBank/DDBJ whole genome shotgun (WGS) entry which is preliminary data.</text>
</comment>
<dbReference type="Pfam" id="PF12422">
    <property type="entry name" value="Condensin2nSMC"/>
    <property type="match status" value="1"/>
</dbReference>
<sequence>MDDQTSGKDLIAAVKDVQNGKLVEYASQNKLKKSSFKFKNVLKELGVDEIDNMWDVLSKTVINQVETIIGSNSKGSSNKSRDSPSKKASQEVSHVIQAAIDLAIVILEQRMPASQGLLHMVVFLNRIIFELPGSLDNLKNNIALLCEKMFHLNYLYQDHELITFNTLLYVIKRSLAAKPTKKDVKRIYALRSLFPKIISMQEEVDTNEVFNIYKKCATSPLYLSMLEGQKIITSILILDSDYVSQIHEAVKRYLPSATLAQGSAYGKAYFDAWSSSVKANSKALQKELEICVQDLILMAVNGRRKSLVGALRKLLAQFSSQKKEPYVSKMLYNLYQPILWRFLKHPDGLIRANTAQLFLDVFPLEDPDVKIVAIDQELNDQMLLIKDLLIDDFPIVRSTAVIGLCIAMSINWELFPDDMLRTYFKIIVNDLSCDSSSADVRCAVAKGFKVLLENPLTLPTMQVILPRLKPLFHDISDPVRVAFCQLLLRVKKICAIKYFNIVPIEHLLARMEEDTVIAKLIVNLICNSYFPKDEGPDGWLTRCVEMIKKDRGASRVFFQYAPSFIGLDATAQFMIRAVKGIHFYVRSKAMAKDAATKESQKELFNSLHDSMECMEEAVGFHDPDVVSGLLDAVAIMWLSSLHNLEKSENKGLLKLIVAKLAKSLGDLSLYYKDTAVWESVYYLSSFMPSRNIPSLASLCFLRLKDLDSTAVPEDYMTLLQCLCNHNESSGLIGLFKEWIEMGFQQPADKPPATKKRKSKKSNEPVEPRFDKHLLAVQLLNAVLNHRSCQKVVLTKHPELLKDLLNFTDDLKRKVELSSENNICKEDEMFLRKLLYALLQISVLLHAEENYNSVKFVEDIVLWIQDKLLRPACMEISLNTSQKRSRLQKNQQSAAFEQFTFEICNDVCHIITDMTLLGYMNPKSLKFLKFGMKLLSLGFGGKLILPISKLLFNHISYGVYKTIEDDDSSILKFVPDSFSKIIQCLDNEDFLKAIPMTDSKEAQSLLAGSLLLMQPHNSLKELVSSVTTMVTKTILNSILNSVESWDDIEKKCDPFQLIPISKSGAFLLSMMCLKPKIMVYFLQQLQKYLLNSGRDIQSWVACYVIVVNLSEIKNLSKTISKEMHCLVDKMEGLLLEHHPLKDIDTDKPSPQDTSKSSNEDEEELSFGEHCQYEYKKLKDLLLQKAKML</sequence>
<accession>A0A4Y2IBC3</accession>
<dbReference type="InterPro" id="IPR016024">
    <property type="entry name" value="ARM-type_fold"/>
</dbReference>
<protein>
    <submittedName>
        <fullName evidence="2">Condensin-2 complex subunit G2</fullName>
    </submittedName>
</protein>
<dbReference type="EMBL" id="BGPR01002533">
    <property type="protein sequence ID" value="GBM75018.1"/>
    <property type="molecule type" value="Genomic_DNA"/>
</dbReference>
<dbReference type="InterPro" id="IPR011989">
    <property type="entry name" value="ARM-like"/>
</dbReference>
<gene>
    <name evidence="2" type="primary">Ncapg2</name>
    <name evidence="2" type="ORF">AVEN_111959_1</name>
</gene>
<evidence type="ECO:0000313" key="3">
    <source>
        <dbReference type="Proteomes" id="UP000499080"/>
    </source>
</evidence>
<dbReference type="OrthoDB" id="10062843at2759"/>
<dbReference type="PANTHER" id="PTHR16199:SF4">
    <property type="entry name" value="CONDENSIN-2 COMPLEX SUBUNIT G2"/>
    <property type="match status" value="1"/>
</dbReference>
<reference evidence="2 3" key="1">
    <citation type="journal article" date="2019" name="Sci. Rep.">
        <title>Orb-weaving spider Araneus ventricosus genome elucidates the spidroin gene catalogue.</title>
        <authorList>
            <person name="Kono N."/>
            <person name="Nakamura H."/>
            <person name="Ohtoshi R."/>
            <person name="Moran D.A.P."/>
            <person name="Shinohara A."/>
            <person name="Yoshida Y."/>
            <person name="Fujiwara M."/>
            <person name="Mori M."/>
            <person name="Tomita M."/>
            <person name="Arakawa K."/>
        </authorList>
    </citation>
    <scope>NUCLEOTIDE SEQUENCE [LARGE SCALE GENOMIC DNA]</scope>
</reference>
<name>A0A4Y2IBC3_ARAVE</name>
<feature type="region of interest" description="Disordered" evidence="1">
    <location>
        <begin position="1140"/>
        <end position="1165"/>
    </location>
</feature>
<dbReference type="SUPFAM" id="SSF48371">
    <property type="entry name" value="ARM repeat"/>
    <property type="match status" value="1"/>
</dbReference>
<dbReference type="AlphaFoldDB" id="A0A4Y2IBC3"/>
<dbReference type="GO" id="GO:0000070">
    <property type="term" value="P:mitotic sister chromatid segregation"/>
    <property type="evidence" value="ECO:0007669"/>
    <property type="project" value="TreeGrafter"/>
</dbReference>
<evidence type="ECO:0000313" key="2">
    <source>
        <dbReference type="EMBL" id="GBM75018.1"/>
    </source>
</evidence>